<dbReference type="SMART" id="SM00939">
    <property type="entry name" value="PepX_C"/>
    <property type="match status" value="1"/>
</dbReference>
<accession>A0ABW4TTP1</accession>
<dbReference type="InterPro" id="IPR050585">
    <property type="entry name" value="Xaa-Pro_dipeptidyl-ppase/CocE"/>
</dbReference>
<keyword evidence="1 3" id="KW-0378">Hydrolase</keyword>
<dbReference type="Pfam" id="PF08530">
    <property type="entry name" value="PepX_C"/>
    <property type="match status" value="1"/>
</dbReference>
<dbReference type="Gene3D" id="2.60.120.260">
    <property type="entry name" value="Galactose-binding domain-like"/>
    <property type="match status" value="1"/>
</dbReference>
<gene>
    <name evidence="3" type="ORF">ACFSDE_19115</name>
</gene>
<dbReference type="SUPFAM" id="SSF53474">
    <property type="entry name" value="alpha/beta-Hydrolases"/>
    <property type="match status" value="1"/>
</dbReference>
<dbReference type="Gene3D" id="3.40.50.1820">
    <property type="entry name" value="alpha/beta hydrolase"/>
    <property type="match status" value="1"/>
</dbReference>
<dbReference type="InterPro" id="IPR000383">
    <property type="entry name" value="Xaa-Pro-like_dom"/>
</dbReference>
<dbReference type="RefSeq" id="WP_343921441.1">
    <property type="nucleotide sequence ID" value="NZ_BAAAJT010000003.1"/>
</dbReference>
<dbReference type="InterPro" id="IPR008979">
    <property type="entry name" value="Galactose-bd-like_sf"/>
</dbReference>
<dbReference type="InterPro" id="IPR005674">
    <property type="entry name" value="CocE/Ser_esterase"/>
</dbReference>
<dbReference type="EMBL" id="JBHUGD010000004">
    <property type="protein sequence ID" value="MFD1948922.1"/>
    <property type="molecule type" value="Genomic_DNA"/>
</dbReference>
<dbReference type="Pfam" id="PF02129">
    <property type="entry name" value="Peptidase_S15"/>
    <property type="match status" value="1"/>
</dbReference>
<organism evidence="3 4">
    <name type="scientific">Nocardioides aestuarii</name>
    <dbReference type="NCBI Taxonomy" id="252231"/>
    <lineage>
        <taxon>Bacteria</taxon>
        <taxon>Bacillati</taxon>
        <taxon>Actinomycetota</taxon>
        <taxon>Actinomycetes</taxon>
        <taxon>Propionibacteriales</taxon>
        <taxon>Nocardioidaceae</taxon>
        <taxon>Nocardioides</taxon>
    </lineage>
</organism>
<dbReference type="NCBIfam" id="TIGR00976">
    <property type="entry name" value="CocE_NonD"/>
    <property type="match status" value="1"/>
</dbReference>
<name>A0ABW4TTP1_9ACTN</name>
<keyword evidence="4" id="KW-1185">Reference proteome</keyword>
<dbReference type="Gene3D" id="1.10.3020.10">
    <property type="entry name" value="alpha-amino acid ester hydrolase ( Helical cap domain)"/>
    <property type="match status" value="1"/>
</dbReference>
<dbReference type="PANTHER" id="PTHR43056">
    <property type="entry name" value="PEPTIDASE S9 PROLYL OLIGOPEPTIDASE"/>
    <property type="match status" value="1"/>
</dbReference>
<dbReference type="Proteomes" id="UP001597351">
    <property type="component" value="Unassembled WGS sequence"/>
</dbReference>
<feature type="domain" description="Xaa-Pro dipeptidyl-peptidase C-terminal" evidence="2">
    <location>
        <begin position="292"/>
        <end position="508"/>
    </location>
</feature>
<proteinExistence type="predicted"/>
<evidence type="ECO:0000259" key="2">
    <source>
        <dbReference type="SMART" id="SM00939"/>
    </source>
</evidence>
<evidence type="ECO:0000256" key="1">
    <source>
        <dbReference type="ARBA" id="ARBA00022801"/>
    </source>
</evidence>
<dbReference type="InterPro" id="IPR013736">
    <property type="entry name" value="Xaa-Pro_dipept_C"/>
</dbReference>
<evidence type="ECO:0000313" key="4">
    <source>
        <dbReference type="Proteomes" id="UP001597351"/>
    </source>
</evidence>
<dbReference type="GO" id="GO:0016787">
    <property type="term" value="F:hydrolase activity"/>
    <property type="evidence" value="ECO:0007669"/>
    <property type="project" value="UniProtKB-KW"/>
</dbReference>
<dbReference type="InterPro" id="IPR029058">
    <property type="entry name" value="AB_hydrolase_fold"/>
</dbReference>
<dbReference type="SUPFAM" id="SSF49785">
    <property type="entry name" value="Galactose-binding domain-like"/>
    <property type="match status" value="1"/>
</dbReference>
<dbReference type="PANTHER" id="PTHR43056:SF10">
    <property type="entry name" value="COCE_NOND FAMILY, PUTATIVE (AFU_ORTHOLOGUE AFUA_7G00600)-RELATED"/>
    <property type="match status" value="1"/>
</dbReference>
<comment type="caution">
    <text evidence="3">The sequence shown here is derived from an EMBL/GenBank/DDBJ whole genome shotgun (WGS) entry which is preliminary data.</text>
</comment>
<reference evidence="4" key="1">
    <citation type="journal article" date="2019" name="Int. J. Syst. Evol. Microbiol.">
        <title>The Global Catalogue of Microorganisms (GCM) 10K type strain sequencing project: providing services to taxonomists for standard genome sequencing and annotation.</title>
        <authorList>
            <consortium name="The Broad Institute Genomics Platform"/>
            <consortium name="The Broad Institute Genome Sequencing Center for Infectious Disease"/>
            <person name="Wu L."/>
            <person name="Ma J."/>
        </authorList>
    </citation>
    <scope>NUCLEOTIDE SEQUENCE [LARGE SCALE GENOMIC DNA]</scope>
    <source>
        <strain evidence="4">CGMCC 1.12477</strain>
    </source>
</reference>
<sequence length="651" mass="70936">MSGAVGSVVEVRVPGDGIELAATLWLPDPAAGPQPCLLEALPYRKDDLTSSYAESYEGLRDRHGYAVCRVDLRGTGSSPGDATDEYPPEEQRDLQAVIAWLADQEWCDGEVGMFGTSYSGFNSLQLACERPPALKAICAIYATDDRWTDDVHWRGGALRFIDLVDYCHYMTPMNLLPPVPAVWGEGWEQEWTRRLADPQPWLFRWLEESVHGDYWNHGSVRLDGTTRGYERIECPVMIVAGWADGYRNNSFRTVKELARAGVPHRLLAGPWAHADATTAMPGPRVDLETEMAAWFDTHLRRRGDHEDRCEVFVRSSTRPEPDLDLHEGTWLRLPSVPPTTPVLLHLAAPRSLAVDPSVGTTAWIDCAGHLPWGLSTDQRTDDVRSLTWDDEPPGAPVVGHPVARLRVSATAPAASVSVKLCDVFPDGTSALVSRGSLDLTFRDSVHGTPSPLEPGVEYDVEVPLDACAYAWAPGQRLRVSVAGADWPNTVAPPAPVSITIHAASVELPVLEGSWPDPGLAPGDAHSTESAEGVRWSVTDDVLRRRTTATTLTESEYDAPYGGRVLESYAGEVTVDRVSFLQTATATTVFRLTWPEATCEVRADLDLSVSADGVEAHVETVALRDGVELDRWSTTRTFGGQSAGASPAPPPS</sequence>
<protein>
    <submittedName>
        <fullName evidence="3">CocE/NonD family hydrolase</fullName>
    </submittedName>
</protein>
<evidence type="ECO:0000313" key="3">
    <source>
        <dbReference type="EMBL" id="MFD1948922.1"/>
    </source>
</evidence>